<evidence type="ECO:0000256" key="4">
    <source>
        <dbReference type="ARBA" id="ARBA00022741"/>
    </source>
</evidence>
<protein>
    <recommendedName>
        <fullName evidence="10">Type I restriction enzyme endonuclease subunit</fullName>
        <shortName evidence="10">R protein</shortName>
        <ecNumber evidence="10">3.1.21.3</ecNumber>
    </recommendedName>
</protein>
<evidence type="ECO:0000256" key="5">
    <source>
        <dbReference type="ARBA" id="ARBA00022747"/>
    </source>
</evidence>
<evidence type="ECO:0000256" key="8">
    <source>
        <dbReference type="ARBA" id="ARBA00022840"/>
    </source>
</evidence>
<dbReference type="GO" id="GO:0009035">
    <property type="term" value="F:type I site-specific deoxyribonuclease activity"/>
    <property type="evidence" value="ECO:0007669"/>
    <property type="project" value="UniProtKB-EC"/>
</dbReference>
<evidence type="ECO:0000256" key="3">
    <source>
        <dbReference type="ARBA" id="ARBA00022722"/>
    </source>
</evidence>
<comment type="function">
    <text evidence="10">Subunit R is required for both nuclease and ATPase activities, but not for modification.</text>
</comment>
<dbReference type="InterPro" id="IPR051268">
    <property type="entry name" value="Type-I_R_enzyme_R_subunit"/>
</dbReference>
<dbReference type="InterPro" id="IPR055180">
    <property type="entry name" value="HsdR_RecA-like_helicase_dom_2"/>
</dbReference>
<dbReference type="Gene3D" id="3.90.1570.50">
    <property type="match status" value="2"/>
</dbReference>
<dbReference type="PANTHER" id="PTHR30195:SF16">
    <property type="entry name" value="TYPE I RESTRICTION ENZYME ENDONUCLEASE SUBUNIT"/>
    <property type="match status" value="1"/>
</dbReference>
<evidence type="ECO:0000259" key="11">
    <source>
        <dbReference type="PROSITE" id="PS51192"/>
    </source>
</evidence>
<dbReference type="AlphaFoldDB" id="A0A517VA49"/>
<gene>
    <name evidence="12" type="primary">hsdR_1</name>
    <name evidence="12" type="ORF">Pan161_14810</name>
</gene>
<evidence type="ECO:0000313" key="13">
    <source>
        <dbReference type="Proteomes" id="UP000316855"/>
    </source>
</evidence>
<evidence type="ECO:0000256" key="2">
    <source>
        <dbReference type="ARBA" id="ARBA00008598"/>
    </source>
</evidence>
<dbReference type="CDD" id="cd18800">
    <property type="entry name" value="SF2_C_EcoR124I-like"/>
    <property type="match status" value="1"/>
</dbReference>
<dbReference type="GO" id="GO:0003677">
    <property type="term" value="F:DNA binding"/>
    <property type="evidence" value="ECO:0007669"/>
    <property type="project" value="UniProtKB-KW"/>
</dbReference>
<dbReference type="Gene3D" id="3.40.50.300">
    <property type="entry name" value="P-loop containing nucleotide triphosphate hydrolases"/>
    <property type="match status" value="2"/>
</dbReference>
<evidence type="ECO:0000313" key="12">
    <source>
        <dbReference type="EMBL" id="QDT89848.1"/>
    </source>
</evidence>
<dbReference type="InterPro" id="IPR022625">
    <property type="entry name" value="TypeI_RM_Rsu_C"/>
</dbReference>
<keyword evidence="3" id="KW-0540">Nuclease</keyword>
<dbReference type="InterPro" id="IPR040980">
    <property type="entry name" value="SWI2_SNF2"/>
</dbReference>
<dbReference type="GO" id="GO:0005524">
    <property type="term" value="F:ATP binding"/>
    <property type="evidence" value="ECO:0007669"/>
    <property type="project" value="UniProtKB-KW"/>
</dbReference>
<dbReference type="Pfam" id="PF18766">
    <property type="entry name" value="SWI2_SNF2"/>
    <property type="match status" value="1"/>
</dbReference>
<dbReference type="SUPFAM" id="SSF52540">
    <property type="entry name" value="P-loop containing nucleoside triphosphate hydrolases"/>
    <property type="match status" value="2"/>
</dbReference>
<dbReference type="Gene3D" id="1.20.58.2040">
    <property type="match status" value="1"/>
</dbReference>
<reference evidence="12 13" key="1">
    <citation type="submission" date="2019-02" db="EMBL/GenBank/DDBJ databases">
        <title>Deep-cultivation of Planctomycetes and their phenomic and genomic characterization uncovers novel biology.</title>
        <authorList>
            <person name="Wiegand S."/>
            <person name="Jogler M."/>
            <person name="Boedeker C."/>
            <person name="Pinto D."/>
            <person name="Vollmers J."/>
            <person name="Rivas-Marin E."/>
            <person name="Kohn T."/>
            <person name="Peeters S.H."/>
            <person name="Heuer A."/>
            <person name="Rast P."/>
            <person name="Oberbeckmann S."/>
            <person name="Bunk B."/>
            <person name="Jeske O."/>
            <person name="Meyerdierks A."/>
            <person name="Storesund J.E."/>
            <person name="Kallscheuer N."/>
            <person name="Luecker S."/>
            <person name="Lage O.M."/>
            <person name="Pohl T."/>
            <person name="Merkel B.J."/>
            <person name="Hornburger P."/>
            <person name="Mueller R.-W."/>
            <person name="Bruemmer F."/>
            <person name="Labrenz M."/>
            <person name="Spormann A.M."/>
            <person name="Op den Camp H."/>
            <person name="Overmann J."/>
            <person name="Amann R."/>
            <person name="Jetten M.S.M."/>
            <person name="Mascher T."/>
            <person name="Medema M.H."/>
            <person name="Devos D.P."/>
            <person name="Kaster A.-K."/>
            <person name="Ovreas L."/>
            <person name="Rohde M."/>
            <person name="Galperin M.Y."/>
            <person name="Jogler C."/>
        </authorList>
    </citation>
    <scope>NUCLEOTIDE SEQUENCE [LARGE SCALE GENOMIC DNA]</scope>
    <source>
        <strain evidence="12 13">Pan161</strain>
    </source>
</reference>
<dbReference type="Gene3D" id="1.10.10.2110">
    <property type="match status" value="1"/>
</dbReference>
<accession>A0A517VA49</accession>
<dbReference type="Pfam" id="PF04313">
    <property type="entry name" value="HSDR_N"/>
    <property type="match status" value="1"/>
</dbReference>
<keyword evidence="7 10" id="KW-0378">Hydrolase</keyword>
<dbReference type="RefSeq" id="WP_145225396.1">
    <property type="nucleotide sequence ID" value="NZ_CP036343.1"/>
</dbReference>
<keyword evidence="4 10" id="KW-0547">Nucleotide-binding</keyword>
<evidence type="ECO:0000256" key="9">
    <source>
        <dbReference type="ARBA" id="ARBA00023125"/>
    </source>
</evidence>
<dbReference type="CDD" id="cd22332">
    <property type="entry name" value="HsdR_N"/>
    <property type="match status" value="1"/>
</dbReference>
<dbReference type="KEGG" id="gax:Pan161_14810"/>
<comment type="similarity">
    <text evidence="2 10">Belongs to the HsdR family.</text>
</comment>
<sequence>MIDYNPIAESKNFIILEKYDRERIVPESYQSEADLERELIQDLGNQGYEYRTDLNSQEALLANVRTHLQKLNNVEFADGEWLRFVETYLDKPSESIVDKTRKIHDDHILDFVFDDGHIQNIYLLDKKKLTRNKLQVIGQFEQTGSHANRYDVTILVNGLPMVQVELKRRGVAIREAFNQVHRYSKESFNSENSLFKYLQLFVISNGTDTRYFANTTQRDKNSFDFTMNWAKSDNSLLKDLKDFTATFFEKKTLFEVLLNYSVFDASNTLLVMRPYQIAATERIMWKIKSSYVAKTWSKPESGGYVWHTTGSGKTLTSFKAARLATELDFIDKVFFVVDRKDLDYQTMKEYQRFSPDSVNGSDSTAGLKRNLDKDDNKIVVTTIQKLNNLMKSESELPIYQKQVVFIFDECHRSQFGEAQKNLQKKFKRYYQFGFTGTPIFPENASGADTTASVFGQQLHTYVITDAIRDEKVLKFKVDYNDVRPQFKSIETEQDEKKLTAAENREALLHPERIREISQYILTHFRQKTHRLGANGTGFNAMFAVSSVDAAKLYYEKLNDLQAGSDRRLKIATIFSFAANEEQDAVGDIEDESFEVSAMNSSFKEFLNAAINDYNNHFKTSFSVDSKGFQNYYRDLAKRVKSQDIDLLIVVGMFLTGFDAPTLNTLFVDKNLRYHGLIQAYSRTNRIYNATKTFGNIVTFRDLETATIDAITMFGDSNTKNVVLEKSYKEYMEGFTDLVTGEARRGFKEVVAELEQRFPAPEEIVKEKDKKEFVKLFGQYLRVENILQNYDEFASLKALQSIDWDSPEQVEEFKAEHHLSDDDLATLQSITLPADRKIQDYRSTYNDIRDWLRREKAGSENEQSKIDWTDVVFEIDLLKSQEINLDYILELIFEHNKKTKNKADLVDEMRRLIRASFDIRATESLVVDFINQADLDELPDKSSVMDAFYSFARAEQQREVGELIADENLNLEAARRYISASLKRRYASENGTELNAVLPKMSPLNPQYLTKKQSVFQKIAVFVEKYKEVGDKV</sequence>
<dbReference type="InterPro" id="IPR007409">
    <property type="entry name" value="Restrct_endonuc_type1_HsdR_N"/>
</dbReference>
<evidence type="ECO:0000256" key="7">
    <source>
        <dbReference type="ARBA" id="ARBA00022801"/>
    </source>
</evidence>
<comment type="subunit">
    <text evidence="10">The type I restriction/modification system is composed of three polypeptides R, M and S.</text>
</comment>
<name>A0A517VA49_9PLAN</name>
<dbReference type="Pfam" id="PF12008">
    <property type="entry name" value="EcoR124_C"/>
    <property type="match status" value="1"/>
</dbReference>
<organism evidence="12 13">
    <name type="scientific">Gimesia algae</name>
    <dbReference type="NCBI Taxonomy" id="2527971"/>
    <lineage>
        <taxon>Bacteria</taxon>
        <taxon>Pseudomonadati</taxon>
        <taxon>Planctomycetota</taxon>
        <taxon>Planctomycetia</taxon>
        <taxon>Planctomycetales</taxon>
        <taxon>Planctomycetaceae</taxon>
        <taxon>Gimesia</taxon>
    </lineage>
</organism>
<dbReference type="InterPro" id="IPR027417">
    <property type="entry name" value="P-loop_NTPase"/>
</dbReference>
<keyword evidence="9 10" id="KW-0238">DNA-binding</keyword>
<keyword evidence="13" id="KW-1185">Reference proteome</keyword>
<dbReference type="GO" id="GO:0009307">
    <property type="term" value="P:DNA restriction-modification system"/>
    <property type="evidence" value="ECO:0007669"/>
    <property type="project" value="UniProtKB-KW"/>
</dbReference>
<evidence type="ECO:0000256" key="1">
    <source>
        <dbReference type="ARBA" id="ARBA00000851"/>
    </source>
</evidence>
<evidence type="ECO:0000256" key="10">
    <source>
        <dbReference type="RuleBase" id="RU364115"/>
    </source>
</evidence>
<proteinExistence type="inferred from homology"/>
<dbReference type="EMBL" id="CP036343">
    <property type="protein sequence ID" value="QDT89848.1"/>
    <property type="molecule type" value="Genomic_DNA"/>
</dbReference>
<keyword evidence="8 10" id="KW-0067">ATP-binding</keyword>
<dbReference type="REBASE" id="356003">
    <property type="entry name" value="PbaPan161ORF14840P"/>
</dbReference>
<dbReference type="Pfam" id="PF22679">
    <property type="entry name" value="T1R_D3-like"/>
    <property type="match status" value="1"/>
</dbReference>
<dbReference type="OrthoDB" id="9758243at2"/>
<dbReference type="Proteomes" id="UP000316855">
    <property type="component" value="Chromosome"/>
</dbReference>
<dbReference type="InterPro" id="IPR004473">
    <property type="entry name" value="Restrct_endonuc_typeI_HsdR"/>
</dbReference>
<dbReference type="CDD" id="cd18030">
    <property type="entry name" value="DEXHc_RE_I_HsdR"/>
    <property type="match status" value="1"/>
</dbReference>
<keyword evidence="5 10" id="KW-0680">Restriction system</keyword>
<feature type="domain" description="Helicase ATP-binding" evidence="11">
    <location>
        <begin position="294"/>
        <end position="439"/>
    </location>
</feature>
<dbReference type="InterPro" id="IPR014001">
    <property type="entry name" value="Helicase_ATP-bd"/>
</dbReference>
<dbReference type="EC" id="3.1.21.3" evidence="10"/>
<dbReference type="SMART" id="SM00487">
    <property type="entry name" value="DEXDc"/>
    <property type="match status" value="1"/>
</dbReference>
<comment type="catalytic activity">
    <reaction evidence="1 10">
        <text>Endonucleolytic cleavage of DNA to give random double-stranded fragments with terminal 5'-phosphates, ATP is simultaneously hydrolyzed.</text>
        <dbReference type="EC" id="3.1.21.3"/>
    </reaction>
</comment>
<dbReference type="PANTHER" id="PTHR30195">
    <property type="entry name" value="TYPE I SITE-SPECIFIC DEOXYRIBONUCLEASE PROTEIN SUBUNIT M AND R"/>
    <property type="match status" value="1"/>
</dbReference>
<dbReference type="PROSITE" id="PS51192">
    <property type="entry name" value="HELICASE_ATP_BIND_1"/>
    <property type="match status" value="1"/>
</dbReference>
<evidence type="ECO:0000256" key="6">
    <source>
        <dbReference type="ARBA" id="ARBA00022759"/>
    </source>
</evidence>
<dbReference type="NCBIfam" id="TIGR00348">
    <property type="entry name" value="hsdR"/>
    <property type="match status" value="1"/>
</dbReference>
<keyword evidence="6" id="KW-0255">Endonuclease</keyword>